<accession>A0A8X6SU65</accession>
<protein>
    <submittedName>
        <fullName evidence="1">RNase H domain-containing protein</fullName>
    </submittedName>
</protein>
<dbReference type="InterPro" id="IPR012337">
    <property type="entry name" value="RNaseH-like_sf"/>
</dbReference>
<proteinExistence type="predicted"/>
<dbReference type="Proteomes" id="UP000887159">
    <property type="component" value="Unassembled WGS sequence"/>
</dbReference>
<dbReference type="InterPro" id="IPR036397">
    <property type="entry name" value="RNaseH_sf"/>
</dbReference>
<name>A0A8X6SU65_TRICX</name>
<comment type="caution">
    <text evidence="1">The sequence shown here is derived from an EMBL/GenBank/DDBJ whole genome shotgun (WGS) entry which is preliminary data.</text>
</comment>
<reference evidence="1" key="1">
    <citation type="submission" date="2020-08" db="EMBL/GenBank/DDBJ databases">
        <title>Multicomponent nature underlies the extraordinary mechanical properties of spider dragline silk.</title>
        <authorList>
            <person name="Kono N."/>
            <person name="Nakamura H."/>
            <person name="Mori M."/>
            <person name="Yoshida Y."/>
            <person name="Ohtoshi R."/>
            <person name="Malay A.D."/>
            <person name="Moran D.A.P."/>
            <person name="Tomita M."/>
            <person name="Numata K."/>
            <person name="Arakawa K."/>
        </authorList>
    </citation>
    <scope>NUCLEOTIDE SEQUENCE</scope>
</reference>
<dbReference type="SUPFAM" id="SSF53098">
    <property type="entry name" value="Ribonuclease H-like"/>
    <property type="match status" value="1"/>
</dbReference>
<sequence>MESSDAIKIFTDGTRLSDRAVGDIAGVSILQKLRQASESHDMHFHWIPSPVNIFGNEQADHPSKEGCNASPPISLTLTYSEHQSRVKSEILKDWRTTPNHHWYESKHLGSLFLLKCGKASQIAISRLKSGHIKNLSFCGGRKTFALCTKCKTQHASPDHILNGLGLSREDIFSSPLLLLDFLRVSGLLGLV</sequence>
<dbReference type="Gene3D" id="3.30.420.10">
    <property type="entry name" value="Ribonuclease H-like superfamily/Ribonuclease H"/>
    <property type="match status" value="1"/>
</dbReference>
<evidence type="ECO:0000313" key="1">
    <source>
        <dbReference type="EMBL" id="GFY14496.1"/>
    </source>
</evidence>
<keyword evidence="2" id="KW-1185">Reference proteome</keyword>
<dbReference type="AlphaFoldDB" id="A0A8X6SU65"/>
<dbReference type="GO" id="GO:0003676">
    <property type="term" value="F:nucleic acid binding"/>
    <property type="evidence" value="ECO:0007669"/>
    <property type="project" value="InterPro"/>
</dbReference>
<evidence type="ECO:0000313" key="2">
    <source>
        <dbReference type="Proteomes" id="UP000887159"/>
    </source>
</evidence>
<organism evidence="1 2">
    <name type="scientific">Trichonephila clavipes</name>
    <name type="common">Golden silk orbweaver</name>
    <name type="synonym">Nephila clavipes</name>
    <dbReference type="NCBI Taxonomy" id="2585209"/>
    <lineage>
        <taxon>Eukaryota</taxon>
        <taxon>Metazoa</taxon>
        <taxon>Ecdysozoa</taxon>
        <taxon>Arthropoda</taxon>
        <taxon>Chelicerata</taxon>
        <taxon>Arachnida</taxon>
        <taxon>Araneae</taxon>
        <taxon>Araneomorphae</taxon>
        <taxon>Entelegynae</taxon>
        <taxon>Araneoidea</taxon>
        <taxon>Nephilidae</taxon>
        <taxon>Trichonephila</taxon>
    </lineage>
</organism>
<gene>
    <name evidence="1" type="primary">AVEN_117136_1</name>
    <name evidence="1" type="ORF">TNCV_1315501</name>
</gene>
<dbReference type="EMBL" id="BMAU01021329">
    <property type="protein sequence ID" value="GFY14496.1"/>
    <property type="molecule type" value="Genomic_DNA"/>
</dbReference>